<proteinExistence type="predicted"/>
<dbReference type="SUPFAM" id="SSF53098">
    <property type="entry name" value="Ribonuclease H-like"/>
    <property type="match status" value="1"/>
</dbReference>
<evidence type="ECO:0000259" key="2">
    <source>
        <dbReference type="PROSITE" id="PS50994"/>
    </source>
</evidence>
<dbReference type="FunFam" id="3.30.420.10:FF:000063">
    <property type="entry name" value="Retrovirus-related Pol polyprotein from transposon 297-like Protein"/>
    <property type="match status" value="1"/>
</dbReference>
<dbReference type="PANTHER" id="PTHR37984:SF7">
    <property type="entry name" value="INTEGRASE CATALYTIC DOMAIN-CONTAINING PROTEIN"/>
    <property type="match status" value="1"/>
</dbReference>
<dbReference type="PROSITE" id="PS50994">
    <property type="entry name" value="INTEGRASE"/>
    <property type="match status" value="1"/>
</dbReference>
<gene>
    <name evidence="4" type="primary">LOC116304590</name>
</gene>
<evidence type="ECO:0000313" key="3">
    <source>
        <dbReference type="Proteomes" id="UP000515163"/>
    </source>
</evidence>
<dbReference type="InterPro" id="IPR012337">
    <property type="entry name" value="RNaseH-like_sf"/>
</dbReference>
<protein>
    <submittedName>
        <fullName evidence="4">Uncharacterized protein K02A2.6-like</fullName>
    </submittedName>
</protein>
<dbReference type="PANTHER" id="PTHR37984">
    <property type="entry name" value="PROTEIN CBG26694"/>
    <property type="match status" value="1"/>
</dbReference>
<dbReference type="AlphaFoldDB" id="A0A6P8ISN9"/>
<dbReference type="RefSeq" id="XP_031570211.1">
    <property type="nucleotide sequence ID" value="XM_031714351.1"/>
</dbReference>
<dbReference type="GO" id="GO:0015074">
    <property type="term" value="P:DNA integration"/>
    <property type="evidence" value="ECO:0007669"/>
    <property type="project" value="InterPro"/>
</dbReference>
<dbReference type="KEGG" id="aten:116304590"/>
<reference evidence="4" key="1">
    <citation type="submission" date="2025-08" db="UniProtKB">
        <authorList>
            <consortium name="RefSeq"/>
        </authorList>
    </citation>
    <scope>IDENTIFICATION</scope>
    <source>
        <tissue evidence="4">Tentacle</tissue>
    </source>
</reference>
<dbReference type="Proteomes" id="UP000515163">
    <property type="component" value="Unplaced"/>
</dbReference>
<dbReference type="InterPro" id="IPR001584">
    <property type="entry name" value="Integrase_cat-core"/>
</dbReference>
<keyword evidence="3" id="KW-1185">Reference proteome</keyword>
<dbReference type="GeneID" id="116304590"/>
<feature type="region of interest" description="Disordered" evidence="1">
    <location>
        <begin position="212"/>
        <end position="251"/>
    </location>
</feature>
<feature type="domain" description="Integrase catalytic" evidence="2">
    <location>
        <begin position="1"/>
        <end position="123"/>
    </location>
</feature>
<dbReference type="OrthoDB" id="6160105at2759"/>
<dbReference type="InterPro" id="IPR036397">
    <property type="entry name" value="RNaseH_sf"/>
</dbReference>
<dbReference type="InterPro" id="IPR050951">
    <property type="entry name" value="Retrovirus_Pol_polyprotein"/>
</dbReference>
<accession>A0A6P8ISN9</accession>
<evidence type="ECO:0000313" key="4">
    <source>
        <dbReference type="RefSeq" id="XP_031570211.1"/>
    </source>
</evidence>
<dbReference type="Gene3D" id="3.30.420.10">
    <property type="entry name" value="Ribonuclease H-like superfamily/Ribonuclease H"/>
    <property type="match status" value="1"/>
</dbReference>
<dbReference type="InParanoid" id="A0A6P8ISN9"/>
<name>A0A6P8ISN9_ACTTE</name>
<dbReference type="GO" id="GO:0003676">
    <property type="term" value="F:nucleic acid binding"/>
    <property type="evidence" value="ECO:0007669"/>
    <property type="project" value="InterPro"/>
</dbReference>
<organism evidence="3 4">
    <name type="scientific">Actinia tenebrosa</name>
    <name type="common">Australian red waratah sea anemone</name>
    <dbReference type="NCBI Taxonomy" id="6105"/>
    <lineage>
        <taxon>Eukaryota</taxon>
        <taxon>Metazoa</taxon>
        <taxon>Cnidaria</taxon>
        <taxon>Anthozoa</taxon>
        <taxon>Hexacorallia</taxon>
        <taxon>Actiniaria</taxon>
        <taxon>Actiniidae</taxon>
        <taxon>Actinia</taxon>
    </lineage>
</organism>
<sequence length="251" mass="28935">MHTKSIFARHGIPSEVISDNLSQNSSKEYQLFAEQWGFKHITVSPLNPQSNGLAEKSVQTVKSLLTKAKKDKRDPYIALLEYRNTPIDGVGSPAQLLMSRRLRTTIPTTDAQLQPQVINPRLSKKKQSEKQERQEYYYDQHAKPLPSLEQGDRIRVKMGKLWKPGIVKQGAETPRSYWIETDEGREYRRNRKMIIKSPENRPLVIDIADQASEVESETEECPPLYPESKTESREVETNPDQETDSFQRLCH</sequence>
<evidence type="ECO:0000256" key="1">
    <source>
        <dbReference type="SAM" id="MobiDB-lite"/>
    </source>
</evidence>